<sequence length="109" mass="12121">MASVKKGHSPQGQGFSGPALSFFFWVGGPSECYVNKVVKTVKGPFFPADPGSSRSWWGVVFLFSVNKERRGCIAYLTKGEKKTEVNSNFSYLYIAFLVLNTDSLRRIAE</sequence>
<evidence type="ECO:0000313" key="2">
    <source>
        <dbReference type="Proteomes" id="UP000499080"/>
    </source>
</evidence>
<accession>A0A4Y2PLC7</accession>
<gene>
    <name evidence="1" type="ORF">AVEN_143817_1</name>
</gene>
<reference evidence="1 2" key="1">
    <citation type="journal article" date="2019" name="Sci. Rep.">
        <title>Orb-weaving spider Araneus ventricosus genome elucidates the spidroin gene catalogue.</title>
        <authorList>
            <person name="Kono N."/>
            <person name="Nakamura H."/>
            <person name="Ohtoshi R."/>
            <person name="Moran D.A.P."/>
            <person name="Shinohara A."/>
            <person name="Yoshida Y."/>
            <person name="Fujiwara M."/>
            <person name="Mori M."/>
            <person name="Tomita M."/>
            <person name="Arakawa K."/>
        </authorList>
    </citation>
    <scope>NUCLEOTIDE SEQUENCE [LARGE SCALE GENOMIC DNA]</scope>
</reference>
<evidence type="ECO:0000313" key="1">
    <source>
        <dbReference type="EMBL" id="GBN50896.1"/>
    </source>
</evidence>
<dbReference type="AlphaFoldDB" id="A0A4Y2PLC7"/>
<keyword evidence="2" id="KW-1185">Reference proteome</keyword>
<proteinExistence type="predicted"/>
<protein>
    <submittedName>
        <fullName evidence="1">Uncharacterized protein</fullName>
    </submittedName>
</protein>
<comment type="caution">
    <text evidence="1">The sequence shown here is derived from an EMBL/GenBank/DDBJ whole genome shotgun (WGS) entry which is preliminary data.</text>
</comment>
<name>A0A4Y2PLC7_ARAVE</name>
<dbReference type="Proteomes" id="UP000499080">
    <property type="component" value="Unassembled WGS sequence"/>
</dbReference>
<dbReference type="EMBL" id="BGPR01215314">
    <property type="protein sequence ID" value="GBN50896.1"/>
    <property type="molecule type" value="Genomic_DNA"/>
</dbReference>
<organism evidence="1 2">
    <name type="scientific">Araneus ventricosus</name>
    <name type="common">Orbweaver spider</name>
    <name type="synonym">Epeira ventricosa</name>
    <dbReference type="NCBI Taxonomy" id="182803"/>
    <lineage>
        <taxon>Eukaryota</taxon>
        <taxon>Metazoa</taxon>
        <taxon>Ecdysozoa</taxon>
        <taxon>Arthropoda</taxon>
        <taxon>Chelicerata</taxon>
        <taxon>Arachnida</taxon>
        <taxon>Araneae</taxon>
        <taxon>Araneomorphae</taxon>
        <taxon>Entelegynae</taxon>
        <taxon>Araneoidea</taxon>
        <taxon>Araneidae</taxon>
        <taxon>Araneus</taxon>
    </lineage>
</organism>